<reference evidence="4 5" key="3">
    <citation type="journal article" date="2016" name="Sci. Rep.">
        <title>Genome-wide diversity and gene expression profiling of Babesia microti isolates identify polymorphic genes that mediate host-pathogen interactions.</title>
        <authorList>
            <person name="Silva J.C."/>
            <person name="Cornillot E."/>
            <person name="McCracken C."/>
            <person name="Usmani-Brown S."/>
            <person name="Dwivedi A."/>
            <person name="Ifeonu O.O."/>
            <person name="Crabtree J."/>
            <person name="Gotia H.T."/>
            <person name="Virji A.Z."/>
            <person name="Reynes C."/>
            <person name="Colinge J."/>
            <person name="Kumar V."/>
            <person name="Lawres L."/>
            <person name="Pazzi J.E."/>
            <person name="Pablo J.V."/>
            <person name="Hung C."/>
            <person name="Brancato J."/>
            <person name="Kumari P."/>
            <person name="Orvis J."/>
            <person name="Tretina K."/>
            <person name="Chibucos M."/>
            <person name="Ott S."/>
            <person name="Sadzewicz L."/>
            <person name="Sengamalay N."/>
            <person name="Shetty A.C."/>
            <person name="Su Q."/>
            <person name="Tallon L."/>
            <person name="Fraser C.M."/>
            <person name="Frutos R."/>
            <person name="Molina D.M."/>
            <person name="Krause P.J."/>
            <person name="Ben Mamoun C."/>
        </authorList>
    </citation>
    <scope>NUCLEOTIDE SEQUENCE [LARGE SCALE GENOMIC DNA]</scope>
    <source>
        <strain evidence="4 5">RI</strain>
    </source>
</reference>
<dbReference type="PANTHER" id="PTHR23316">
    <property type="entry name" value="IMPORTIN ALPHA"/>
    <property type="match status" value="1"/>
</dbReference>
<evidence type="ECO:0000256" key="2">
    <source>
        <dbReference type="ARBA" id="ARBA00022448"/>
    </source>
</evidence>
<dbReference type="GeneID" id="24425149"/>
<accession>A0A0K3ANJ9</accession>
<evidence type="ECO:0000313" key="4">
    <source>
        <dbReference type="EMBL" id="CTQ41107.1"/>
    </source>
</evidence>
<dbReference type="OrthoDB" id="29145at2759"/>
<evidence type="ECO:0000256" key="3">
    <source>
        <dbReference type="ARBA" id="ARBA00022927"/>
    </source>
</evidence>
<reference evidence="4 5" key="2">
    <citation type="journal article" date="2013" name="PLoS ONE">
        <title>Whole genome mapping and re-organization of the nuclear and mitochondrial genomes of Babesia microti isolates.</title>
        <authorList>
            <person name="Cornillot E."/>
            <person name="Dassouli A."/>
            <person name="Garg A."/>
            <person name="Pachikara N."/>
            <person name="Randazzo S."/>
            <person name="Depoix D."/>
            <person name="Carcy B."/>
            <person name="Delbecq S."/>
            <person name="Frutos R."/>
            <person name="Silva J.C."/>
            <person name="Sutton R."/>
            <person name="Krause P.J."/>
            <person name="Mamoun C.B."/>
        </authorList>
    </citation>
    <scope>NUCLEOTIDE SEQUENCE [LARGE SCALE GENOMIC DNA]</scope>
    <source>
        <strain evidence="4 5">RI</strain>
    </source>
</reference>
<dbReference type="VEuPathDB" id="PiroplasmaDB:BMR1_03g02540"/>
<sequence>MRNGTIKNLKPNSDQLVPNVVHFSQIDIIDKLSSDLAATCKLHAKITLFEALQCNRDEIIIRAVRQLHKVANHFIKEGKLPESPDGYDSTIKLPSSPDQLDQVMDPSFLDENVLSLFVEEPNCVSNFSLEVLKLLLSISAHSAESYLLNYQPTEQSMMTFTSNFYHMSARKFCSEKLIKHLSKVLFTINDENNPIWIVSISILKNFATFASPLTFPEILISIIGHKISSETMQLCYILVTASLSPNEHLFNRDSTYLSWISFVINFCKLVLNTLKKPKSLVMACDVLMVICEKTYGIELVLDACILNKIIQLAKANNEVSFTALSVIAKMAFTANTDQIVDLSQHGVPDALMEIISNPKTNDDARARACNALGNLGCETQEHVERLINLDAFPILIATFQNNCDYNTKIEAAYAVCACASRGSQDQVGYIISSTIDAMGLYVEMLNLLVYCDASHPGTVKLCKTVLCALENIFSKGIKVCKKYGLCENPYVTLFKQAQGIPSLLRIETFPDYSIAVKSRKLVERYL</sequence>
<dbReference type="InterPro" id="IPR000225">
    <property type="entry name" value="Armadillo"/>
</dbReference>
<dbReference type="KEGG" id="bmic:BMR1_03g02540"/>
<dbReference type="AlphaFoldDB" id="A0A0K3ANJ9"/>
<reference evidence="4 5" key="1">
    <citation type="journal article" date="2012" name="Nucleic Acids Res.">
        <title>Sequencing of the smallest Apicomplexan genome from the human pathogen Babesia microti.</title>
        <authorList>
            <person name="Cornillot E."/>
            <person name="Hadj-Kaddour K."/>
            <person name="Dassouli A."/>
            <person name="Noel B."/>
            <person name="Ranwez V."/>
            <person name="Vacherie B."/>
            <person name="Augagneur Y."/>
            <person name="Bres V."/>
            <person name="Duclos A."/>
            <person name="Randazzo S."/>
            <person name="Carcy B."/>
            <person name="Debierre-Grockiego F."/>
            <person name="Delbecq S."/>
            <person name="Moubri-Menage K."/>
            <person name="Shams-Eldin H."/>
            <person name="Usmani-Brown S."/>
            <person name="Bringaud F."/>
            <person name="Wincker P."/>
            <person name="Vivares C.P."/>
            <person name="Schwarz R.T."/>
            <person name="Schetters T.P."/>
            <person name="Krause P.J."/>
            <person name="Gorenflot A."/>
            <person name="Berry V."/>
            <person name="Barbe V."/>
            <person name="Ben Mamoun C."/>
        </authorList>
    </citation>
    <scope>NUCLEOTIDE SEQUENCE [LARGE SCALE GENOMIC DNA]</scope>
    <source>
        <strain evidence="4 5">RI</strain>
    </source>
</reference>
<keyword evidence="2" id="KW-0813">Transport</keyword>
<dbReference type="EMBL" id="LN871598">
    <property type="protein sequence ID" value="CTQ41107.1"/>
    <property type="molecule type" value="Genomic_DNA"/>
</dbReference>
<dbReference type="SUPFAM" id="SSF48371">
    <property type="entry name" value="ARM repeat"/>
    <property type="match status" value="1"/>
</dbReference>
<dbReference type="SMART" id="SM00185">
    <property type="entry name" value="ARM"/>
    <property type="match status" value="3"/>
</dbReference>
<proteinExistence type="inferred from homology"/>
<dbReference type="Gene3D" id="1.25.10.10">
    <property type="entry name" value="Leucine-rich Repeat Variant"/>
    <property type="match status" value="1"/>
</dbReference>
<keyword evidence="3" id="KW-0653">Protein transport</keyword>
<dbReference type="GO" id="GO:0015031">
    <property type="term" value="P:protein transport"/>
    <property type="evidence" value="ECO:0007669"/>
    <property type="project" value="UniProtKB-KW"/>
</dbReference>
<name>A0A0K3ANJ9_BABMR</name>
<dbReference type="InterPro" id="IPR011989">
    <property type="entry name" value="ARM-like"/>
</dbReference>
<dbReference type="RefSeq" id="XP_012649118.1">
    <property type="nucleotide sequence ID" value="XM_012793664.1"/>
</dbReference>
<gene>
    <name evidence="4" type="ORF">BMR1_03g02540</name>
</gene>
<protein>
    <submittedName>
        <fullName evidence="4">Importin subunit alpha-7</fullName>
    </submittedName>
</protein>
<organism evidence="4 5">
    <name type="scientific">Babesia microti (strain RI)</name>
    <dbReference type="NCBI Taxonomy" id="1133968"/>
    <lineage>
        <taxon>Eukaryota</taxon>
        <taxon>Sar</taxon>
        <taxon>Alveolata</taxon>
        <taxon>Apicomplexa</taxon>
        <taxon>Aconoidasida</taxon>
        <taxon>Piroplasmida</taxon>
        <taxon>Babesiidae</taxon>
        <taxon>Babesia</taxon>
    </lineage>
</organism>
<dbReference type="Proteomes" id="UP000002899">
    <property type="component" value="Chromosome III"/>
</dbReference>
<evidence type="ECO:0000313" key="5">
    <source>
        <dbReference type="Proteomes" id="UP000002899"/>
    </source>
</evidence>
<keyword evidence="5" id="KW-1185">Reference proteome</keyword>
<evidence type="ECO:0000256" key="1">
    <source>
        <dbReference type="ARBA" id="ARBA00010394"/>
    </source>
</evidence>
<dbReference type="InterPro" id="IPR016024">
    <property type="entry name" value="ARM-type_fold"/>
</dbReference>
<comment type="similarity">
    <text evidence="1">Belongs to the importin alpha family.</text>
</comment>